<dbReference type="eggNOG" id="COG0823">
    <property type="taxonomic scope" value="Bacteria"/>
</dbReference>
<dbReference type="RefSeq" id="WP_012120952.1">
    <property type="nucleotide sequence ID" value="NC_009767.1"/>
</dbReference>
<keyword evidence="3" id="KW-1185">Reference proteome</keyword>
<sequence>MPRTWTSEMTTLTDSATGRTIRQLTAIGNNVHLYFTENSFDAVEPAIIFLSDRASGEDRAPHEDPRYNVFRLDLVSGEIMQLTDEPEGVHSVTKTPDSRIIVYIVGNRVRAFDTATGVATTIYEETDPFSLGAPSIAPNRRYVAFCRNEQVDVPRGPNYSGFKESFYRIKDGRVTIAYLDGSQAFDVWRDTHWLGHFQFCPVDATLGSFCHEGPWHLVTQRIWLLDVVARAAVPCFRQTEEDSVGHEFWTQDGLIVFDNRGPGHDGTITSHRAQAVAVDVAVKSTASTSFRPYVGLANRRGDVIRRIDMPYYTNHYHASPDATRLVGDDVDDLVLIDISGNEARLETLVRNHGTSWHTQSSHCHPTWSWDGSRILYASDRDGRVNLYLVEL</sequence>
<dbReference type="InterPro" id="IPR027946">
    <property type="entry name" value="Ogl_dom"/>
</dbReference>
<dbReference type="GO" id="GO:0047487">
    <property type="term" value="F:oligogalacturonide lyase activity"/>
    <property type="evidence" value="ECO:0007669"/>
    <property type="project" value="InterPro"/>
</dbReference>
<dbReference type="CAZy" id="PL22">
    <property type="family name" value="Polysaccharide Lyase Family 22"/>
</dbReference>
<name>A7NLY0_ROSCS</name>
<dbReference type="Gene3D" id="2.130.10.10">
    <property type="entry name" value="YVTN repeat-like/Quinoprotein amine dehydrogenase"/>
    <property type="match status" value="1"/>
</dbReference>
<dbReference type="Pfam" id="PF14583">
    <property type="entry name" value="Pectate_lyase22"/>
    <property type="match status" value="1"/>
</dbReference>
<organism evidence="2 3">
    <name type="scientific">Roseiflexus castenholzii (strain DSM 13941 / HLO8)</name>
    <dbReference type="NCBI Taxonomy" id="383372"/>
    <lineage>
        <taxon>Bacteria</taxon>
        <taxon>Bacillati</taxon>
        <taxon>Chloroflexota</taxon>
        <taxon>Chloroflexia</taxon>
        <taxon>Chloroflexales</taxon>
        <taxon>Roseiflexineae</taxon>
        <taxon>Roseiflexaceae</taxon>
        <taxon>Roseiflexus</taxon>
    </lineage>
</organism>
<feature type="domain" description="Oligogalacturonate lyase" evidence="1">
    <location>
        <begin position="11"/>
        <end position="390"/>
    </location>
</feature>
<dbReference type="AlphaFoldDB" id="A7NLY0"/>
<dbReference type="KEGG" id="rca:Rcas_2448"/>
<reference evidence="2 3" key="1">
    <citation type="submission" date="2007-08" db="EMBL/GenBank/DDBJ databases">
        <title>Complete sequence of Roseiflexus castenholzii DSM 13941.</title>
        <authorList>
            <consortium name="US DOE Joint Genome Institute"/>
            <person name="Copeland A."/>
            <person name="Lucas S."/>
            <person name="Lapidus A."/>
            <person name="Barry K."/>
            <person name="Glavina del Rio T."/>
            <person name="Dalin E."/>
            <person name="Tice H."/>
            <person name="Pitluck S."/>
            <person name="Thompson L.S."/>
            <person name="Brettin T."/>
            <person name="Bruce D."/>
            <person name="Detter J.C."/>
            <person name="Han C."/>
            <person name="Tapia R."/>
            <person name="Schmutz J."/>
            <person name="Larimer F."/>
            <person name="Land M."/>
            <person name="Hauser L."/>
            <person name="Kyrpides N."/>
            <person name="Mikhailova N."/>
            <person name="Bryant D.A."/>
            <person name="Hanada S."/>
            <person name="Tsukatani Y."/>
            <person name="Richardson P."/>
        </authorList>
    </citation>
    <scope>NUCLEOTIDE SEQUENCE [LARGE SCALE GENOMIC DNA]</scope>
    <source>
        <strain evidence="3">DSM 13941 / HLO8</strain>
    </source>
</reference>
<protein>
    <recommendedName>
        <fullName evidence="1">Oligogalacturonate lyase domain-containing protein</fullName>
    </recommendedName>
</protein>
<dbReference type="Proteomes" id="UP000000263">
    <property type="component" value="Chromosome"/>
</dbReference>
<dbReference type="EMBL" id="CP000804">
    <property type="protein sequence ID" value="ABU58528.1"/>
    <property type="molecule type" value="Genomic_DNA"/>
</dbReference>
<dbReference type="STRING" id="383372.Rcas_2448"/>
<dbReference type="InterPro" id="IPR015943">
    <property type="entry name" value="WD40/YVTN_repeat-like_dom_sf"/>
</dbReference>
<dbReference type="SUPFAM" id="SSF82171">
    <property type="entry name" value="DPP6 N-terminal domain-like"/>
    <property type="match status" value="1"/>
</dbReference>
<gene>
    <name evidence="2" type="ordered locus">Rcas_2448</name>
</gene>
<evidence type="ECO:0000313" key="2">
    <source>
        <dbReference type="EMBL" id="ABU58528.1"/>
    </source>
</evidence>
<accession>A7NLY0</accession>
<proteinExistence type="predicted"/>
<evidence type="ECO:0000313" key="3">
    <source>
        <dbReference type="Proteomes" id="UP000000263"/>
    </source>
</evidence>
<evidence type="ECO:0000259" key="1">
    <source>
        <dbReference type="Pfam" id="PF14583"/>
    </source>
</evidence>
<dbReference type="HOGENOM" id="CLU_057268_0_0_0"/>
<dbReference type="GO" id="GO:0045490">
    <property type="term" value="P:pectin catabolic process"/>
    <property type="evidence" value="ECO:0007669"/>
    <property type="project" value="InterPro"/>
</dbReference>